<accession>A0A125QVW5</accession>
<dbReference type="OrthoDB" id="10588at10239"/>
<sequence length="300" mass="35695">MDYSLRDNNDEPVENYRTVTEIVDANNAYQKDFDLTELEFKNEIFLRQTNKRKLYLMVARYYLEVVRVLNIPDMRSLFGNNTMLDKMFEFVYLSLAFVNNQVMPHCTEFMELNFVKIEERRMSVPTDPIVFYKSLHVDDNKITCYVDAANILRILEKPIDVNLKFDLDEDTNIEMFKFIDQLKVAEQKHHLQNMGCGVANRAMYADRMYNQQQVPNMDEQYVTSFVTCLLLFTNAYLDLLKIKNSDFKQYYNHLLDHEGLIKERSMPNVNNIITSYFNFKINTESTKRTIKTNNLIFKRL</sequence>
<dbReference type="GO" id="GO:0019031">
    <property type="term" value="C:viral envelope"/>
    <property type="evidence" value="ECO:0007669"/>
    <property type="project" value="InterPro"/>
</dbReference>
<reference evidence="2" key="3">
    <citation type="submission" date="2016-01" db="EMBL/GenBank/DDBJ databases">
        <authorList>
            <person name="McClelland M."/>
            <person name="Jain A."/>
            <person name="Saraogi P."/>
            <person name="Mendelson R."/>
            <person name="Westerman R."/>
            <person name="SanMiguel P."/>
            <person name="Csonka L."/>
        </authorList>
    </citation>
    <scope>NUCLEOTIDE SEQUENCE</scope>
    <source>
        <strain evidence="2">Enping</strain>
    </source>
</reference>
<dbReference type="KEGG" id="vg:26855104"/>
<evidence type="ECO:0000313" key="1">
    <source>
        <dbReference type="EMBL" id="ALN42018.1"/>
    </source>
</evidence>
<protein>
    <submittedName>
        <fullName evidence="1">Odv-e27</fullName>
    </submittedName>
</protein>
<name>A0A125QVW5_9BBAC</name>
<keyword evidence="3" id="KW-1185">Reference proteome</keyword>
<dbReference type="EMBL" id="KP658210">
    <property type="protein sequence ID" value="ALN42018.1"/>
    <property type="molecule type" value="Genomic_DNA"/>
</dbReference>
<dbReference type="RefSeq" id="YP_009229997.1">
    <property type="nucleotide sequence ID" value="NC_029304.2"/>
</dbReference>
<dbReference type="Pfam" id="PF05314">
    <property type="entry name" value="Baculo_ODV-E27"/>
    <property type="match status" value="1"/>
</dbReference>
<dbReference type="EMBL" id="KU593505">
    <property type="protein sequence ID" value="AMF83830.1"/>
    <property type="molecule type" value="Genomic_DNA"/>
</dbReference>
<dbReference type="Proteomes" id="UP000202719">
    <property type="component" value="Segment"/>
</dbReference>
<dbReference type="InterPro" id="IPR007978">
    <property type="entry name" value="Baculo_ODV-E27"/>
</dbReference>
<dbReference type="GeneID" id="26855104"/>
<reference evidence="1" key="2">
    <citation type="journal article" date="2016" name="PLoS ONE">
        <title>Genome of Cnaphalocrocis medinalis Granulovirus, the First Crambidae-Infecting Betabaculovirus Isolated from Rice Leaffolder to Sequenced.</title>
        <authorList>
            <person name="Han G."/>
            <person name="Xu J."/>
            <person name="Liu Q."/>
            <person name="Li C."/>
            <person name="Xu H."/>
            <person name="Lu Z."/>
        </authorList>
    </citation>
    <scope>NUCLEOTIDE SEQUENCE</scope>
</reference>
<proteinExistence type="predicted"/>
<evidence type="ECO:0000313" key="3">
    <source>
        <dbReference type="Proteomes" id="UP000202719"/>
    </source>
</evidence>
<organism evidence="1">
    <name type="scientific">Cnaphalocrocis medinalis granulovirus</name>
    <dbReference type="NCBI Taxonomy" id="1750712"/>
    <lineage>
        <taxon>Viruses</taxon>
        <taxon>Viruses incertae sedis</taxon>
        <taxon>Naldaviricetes</taxon>
        <taxon>Lefavirales</taxon>
        <taxon>Baculoviridae</taxon>
        <taxon>Betabaculovirus</taxon>
        <taxon>Betabaculovirus cnamedinalis</taxon>
    </lineage>
</organism>
<evidence type="ECO:0000313" key="2">
    <source>
        <dbReference type="EMBL" id="AMF83830.1"/>
    </source>
</evidence>
<reference evidence="2 3" key="1">
    <citation type="journal article" date="2015" name="Virol. Sin.">
        <title>Genome sequencing and analysis of a granulovirus isolated from the Asiatic rice leafroller, Cnaphalocrocis medinalis.</title>
        <authorList>
            <person name="Zhang S."/>
            <person name="Zhu Z."/>
            <person name="Sun S."/>
            <person name="Chen Q."/>
            <person name="Deng F."/>
            <person name="Yang K."/>
        </authorList>
    </citation>
    <scope>NUCLEOTIDE SEQUENCE [LARGE SCALE GENOMIC DNA]</scope>
    <source>
        <strain evidence="2 3">Enping</strain>
    </source>
</reference>